<evidence type="ECO:0000256" key="4">
    <source>
        <dbReference type="ARBA" id="ARBA00035244"/>
    </source>
</evidence>
<feature type="region of interest" description="Disordered" evidence="6">
    <location>
        <begin position="54"/>
        <end position="88"/>
    </location>
</feature>
<accession>A0A1G1W2Q1</accession>
<organism evidence="7 8">
    <name type="scientific">Candidatus Woykebacteria bacterium GWA1_44_8</name>
    <dbReference type="NCBI Taxonomy" id="1802591"/>
    <lineage>
        <taxon>Bacteria</taxon>
        <taxon>Candidatus Woykeibacteriota</taxon>
    </lineage>
</organism>
<dbReference type="Gene3D" id="3.40.1370.10">
    <property type="match status" value="1"/>
</dbReference>
<reference evidence="7 8" key="1">
    <citation type="journal article" date="2016" name="Nat. Commun.">
        <title>Thousands of microbial genomes shed light on interconnected biogeochemical processes in an aquifer system.</title>
        <authorList>
            <person name="Anantharaman K."/>
            <person name="Brown C.T."/>
            <person name="Hug L.A."/>
            <person name="Sharon I."/>
            <person name="Castelle C.J."/>
            <person name="Probst A.J."/>
            <person name="Thomas B.C."/>
            <person name="Singh A."/>
            <person name="Wilkins M.J."/>
            <person name="Karaoz U."/>
            <person name="Brodie E.L."/>
            <person name="Williams K.H."/>
            <person name="Hubbard S.S."/>
            <person name="Banfield J.F."/>
        </authorList>
    </citation>
    <scope>NUCLEOTIDE SEQUENCE [LARGE SCALE GENOMIC DNA]</scope>
</reference>
<dbReference type="InterPro" id="IPR013005">
    <property type="entry name" value="Ribosomal_uL4-like"/>
</dbReference>
<dbReference type="Pfam" id="PF00573">
    <property type="entry name" value="Ribosomal_L4"/>
    <property type="match status" value="1"/>
</dbReference>
<dbReference type="GO" id="GO:0003735">
    <property type="term" value="F:structural constituent of ribosome"/>
    <property type="evidence" value="ECO:0007669"/>
    <property type="project" value="InterPro"/>
</dbReference>
<comment type="function">
    <text evidence="5">One of the primary rRNA binding proteins, this protein initially binds near the 5'-end of the 23S rRNA. It is important during the early stages of 50S assembly. It makes multiple contacts with different domains of the 23S rRNA in the assembled 50S subunit and ribosome.</text>
</comment>
<dbReference type="HAMAP" id="MF_01328_B">
    <property type="entry name" value="Ribosomal_uL4_B"/>
    <property type="match status" value="1"/>
</dbReference>
<dbReference type="GO" id="GO:0006412">
    <property type="term" value="P:translation"/>
    <property type="evidence" value="ECO:0007669"/>
    <property type="project" value="UniProtKB-UniRule"/>
</dbReference>
<sequence length="223" mass="24667">MKNQGRRKAESFAVPLYNQKGEVIKKISLPKEIFGQKTNPKLLAQAARVYLARQKAKTASTKTRSQVAGGGRKPHRQKGTGRARAGSIRSPLWRGGGVTFGPRPRSTSLGLVKKMRAKALAVALSGKLVEKTITVVDKLEFKEPKTKKALEFLGKSPLKEKRRILLVLADKNEVVIKSFRNLQEVGITRALDLNTLDVLKFSGLIFTLEAIDKLKGRFKHGNT</sequence>
<dbReference type="PANTHER" id="PTHR10746">
    <property type="entry name" value="50S RIBOSOMAL PROTEIN L4"/>
    <property type="match status" value="1"/>
</dbReference>
<dbReference type="InterPro" id="IPR023574">
    <property type="entry name" value="Ribosomal_uL4_dom_sf"/>
</dbReference>
<dbReference type="SUPFAM" id="SSF52166">
    <property type="entry name" value="Ribosomal protein L4"/>
    <property type="match status" value="1"/>
</dbReference>
<keyword evidence="2 5" id="KW-0689">Ribosomal protein</keyword>
<evidence type="ECO:0000313" key="7">
    <source>
        <dbReference type="EMBL" id="OGY21955.1"/>
    </source>
</evidence>
<evidence type="ECO:0000313" key="8">
    <source>
        <dbReference type="Proteomes" id="UP000176299"/>
    </source>
</evidence>
<keyword evidence="5" id="KW-0699">rRNA-binding</keyword>
<gene>
    <name evidence="5" type="primary">rplD</name>
    <name evidence="7" type="ORF">A2113_01195</name>
</gene>
<evidence type="ECO:0000256" key="2">
    <source>
        <dbReference type="ARBA" id="ARBA00022980"/>
    </source>
</evidence>
<dbReference type="AlphaFoldDB" id="A0A1G1W2Q1"/>
<dbReference type="GO" id="GO:1990904">
    <property type="term" value="C:ribonucleoprotein complex"/>
    <property type="evidence" value="ECO:0007669"/>
    <property type="project" value="UniProtKB-KW"/>
</dbReference>
<dbReference type="NCBIfam" id="TIGR03953">
    <property type="entry name" value="rplD_bact"/>
    <property type="match status" value="1"/>
</dbReference>
<protein>
    <recommendedName>
        <fullName evidence="4 5">Large ribosomal subunit protein uL4</fullName>
    </recommendedName>
</protein>
<dbReference type="PANTHER" id="PTHR10746:SF6">
    <property type="entry name" value="LARGE RIBOSOMAL SUBUNIT PROTEIN UL4M"/>
    <property type="match status" value="1"/>
</dbReference>
<evidence type="ECO:0000256" key="6">
    <source>
        <dbReference type="SAM" id="MobiDB-lite"/>
    </source>
</evidence>
<comment type="similarity">
    <text evidence="1 5">Belongs to the universal ribosomal protein uL4 family.</text>
</comment>
<dbReference type="STRING" id="1802591.A2113_01195"/>
<dbReference type="EMBL" id="MHCN01000010">
    <property type="protein sequence ID" value="OGY21955.1"/>
    <property type="molecule type" value="Genomic_DNA"/>
</dbReference>
<dbReference type="InterPro" id="IPR002136">
    <property type="entry name" value="Ribosomal_uL4"/>
</dbReference>
<proteinExistence type="inferred from homology"/>
<evidence type="ECO:0000256" key="5">
    <source>
        <dbReference type="HAMAP-Rule" id="MF_01328"/>
    </source>
</evidence>
<comment type="function">
    <text evidence="5">Forms part of the polypeptide exit tunnel.</text>
</comment>
<name>A0A1G1W2Q1_9BACT</name>
<comment type="caution">
    <text evidence="7">The sequence shown here is derived from an EMBL/GenBank/DDBJ whole genome shotgun (WGS) entry which is preliminary data.</text>
</comment>
<dbReference type="GO" id="GO:0005840">
    <property type="term" value="C:ribosome"/>
    <property type="evidence" value="ECO:0007669"/>
    <property type="project" value="UniProtKB-KW"/>
</dbReference>
<keyword evidence="5" id="KW-0694">RNA-binding</keyword>
<dbReference type="GO" id="GO:0019843">
    <property type="term" value="F:rRNA binding"/>
    <property type="evidence" value="ECO:0007669"/>
    <property type="project" value="UniProtKB-UniRule"/>
</dbReference>
<feature type="compositionally biased region" description="Basic residues" evidence="6">
    <location>
        <begin position="72"/>
        <end position="81"/>
    </location>
</feature>
<dbReference type="Proteomes" id="UP000176299">
    <property type="component" value="Unassembled WGS sequence"/>
</dbReference>
<feature type="compositionally biased region" description="Polar residues" evidence="6">
    <location>
        <begin position="57"/>
        <end position="66"/>
    </location>
</feature>
<evidence type="ECO:0000256" key="1">
    <source>
        <dbReference type="ARBA" id="ARBA00010528"/>
    </source>
</evidence>
<keyword evidence="3 5" id="KW-0687">Ribonucleoprotein</keyword>
<comment type="subunit">
    <text evidence="5">Part of the 50S ribosomal subunit.</text>
</comment>
<evidence type="ECO:0000256" key="3">
    <source>
        <dbReference type="ARBA" id="ARBA00023274"/>
    </source>
</evidence>